<dbReference type="Proteomes" id="UP000007842">
    <property type="component" value="Chromosome"/>
</dbReference>
<gene>
    <name evidence="1" type="ordered locus">SCATT_25110</name>
</gene>
<dbReference type="PATRIC" id="fig|1003195.29.peg.2515"/>
<evidence type="ECO:0000313" key="2">
    <source>
        <dbReference type="Proteomes" id="UP000007842"/>
    </source>
</evidence>
<keyword evidence="2" id="KW-1185">Reference proteome</keyword>
<dbReference type="eggNOG" id="ENOG5031V2B">
    <property type="taxonomic scope" value="Bacteria"/>
</dbReference>
<dbReference type="AlphaFoldDB" id="G8WU60"/>
<evidence type="ECO:0000313" key="1">
    <source>
        <dbReference type="EMBL" id="AEW94882.1"/>
    </source>
</evidence>
<protein>
    <submittedName>
        <fullName evidence="1">Uncharacterized protein</fullName>
    </submittedName>
</protein>
<proteinExistence type="predicted"/>
<dbReference type="EMBL" id="CP003219">
    <property type="protein sequence ID" value="AEW94882.1"/>
    <property type="molecule type" value="Genomic_DNA"/>
</dbReference>
<name>G8WU60_STREN</name>
<accession>G8WU60</accession>
<dbReference type="HOGENOM" id="CLU_2541286_0_0_11"/>
<reference evidence="2" key="1">
    <citation type="submission" date="2011-12" db="EMBL/GenBank/DDBJ databases">
        <title>Complete genome sequence of Streptomyces cattleya strain DSM 46488.</title>
        <authorList>
            <person name="Ou H.-Y."/>
            <person name="Li P."/>
            <person name="Zhao C."/>
            <person name="O'Hagan D."/>
            <person name="Deng Z."/>
        </authorList>
    </citation>
    <scope>NUCLEOTIDE SEQUENCE [LARGE SCALE GENOMIC DNA]</scope>
    <source>
        <strain evidence="2">ATCC 35852 / DSM 46488 / JCM 4925 / NBRC 14057 / NRRL 8057</strain>
    </source>
</reference>
<organism evidence="1 2">
    <name type="scientific">Streptantibioticus cattleyicolor (strain ATCC 35852 / DSM 46488 / JCM 4925 / NBRC 14057 / NRRL 8057)</name>
    <name type="common">Streptomyces cattleya</name>
    <dbReference type="NCBI Taxonomy" id="1003195"/>
    <lineage>
        <taxon>Bacteria</taxon>
        <taxon>Bacillati</taxon>
        <taxon>Actinomycetota</taxon>
        <taxon>Actinomycetes</taxon>
        <taxon>Kitasatosporales</taxon>
        <taxon>Streptomycetaceae</taxon>
        <taxon>Streptantibioticus</taxon>
    </lineage>
</organism>
<dbReference type="KEGG" id="scy:SCATT_25110"/>
<sequence>MSGDREAAVLSLDRLVVVEDYVRADRTPLQPDVILSFHNLCLVRDEGDWFIGHLGDDGSVICWASYGSGLEEAIRGL</sequence>